<comment type="function">
    <text evidence="6">Involved in correct processing of both the 5' and 3' ends of 23S rRNA precursor. Processes 30S rRNA precursor transcript even in absence of ribonuclease 3 (Rnc); Rnc processes 30S rRNA into smaller rRNA precursors.</text>
</comment>
<dbReference type="InterPro" id="IPR036389">
    <property type="entry name" value="RNase_III_sf"/>
</dbReference>
<dbReference type="RefSeq" id="WP_322879138.1">
    <property type="nucleotide sequence ID" value="NZ_JAVMIP010000018.1"/>
</dbReference>
<dbReference type="GO" id="GO:0006364">
    <property type="term" value="P:rRNA processing"/>
    <property type="evidence" value="ECO:0007669"/>
    <property type="project" value="UniProtKB-UniRule"/>
</dbReference>
<feature type="active site" evidence="6">
    <location>
        <position position="32"/>
    </location>
</feature>
<keyword evidence="5 6" id="KW-0378">Hydrolase</keyword>
<keyword evidence="2 6" id="KW-0698">rRNA processing</keyword>
<keyword evidence="6" id="KW-0699">rRNA-binding</keyword>
<evidence type="ECO:0000256" key="6">
    <source>
        <dbReference type="HAMAP-Rule" id="MF_01468"/>
    </source>
</evidence>
<keyword evidence="6" id="KW-0963">Cytoplasm</keyword>
<reference evidence="9" key="1">
    <citation type="submission" date="2023-07" db="EMBL/GenBank/DDBJ databases">
        <authorList>
            <person name="Luz R."/>
            <person name="Cordeiro R."/>
            <person name="Fonseca A."/>
            <person name="Goncalves V."/>
        </authorList>
    </citation>
    <scope>NUCLEOTIDE SEQUENCE [LARGE SCALE GENOMIC DNA]</scope>
    <source>
        <strain evidence="9">BACA0444</strain>
    </source>
</reference>
<comment type="subcellular location">
    <subcellularLocation>
        <location evidence="6">Cytoplasm</location>
    </subcellularLocation>
</comment>
<dbReference type="InterPro" id="IPR008226">
    <property type="entry name" value="Mini3_fam"/>
</dbReference>
<proteinExistence type="inferred from homology"/>
<evidence type="ECO:0000259" key="7">
    <source>
        <dbReference type="SMART" id="SM00535"/>
    </source>
</evidence>
<dbReference type="EMBL" id="JAVMIP010000018">
    <property type="protein sequence ID" value="MDS3861915.1"/>
    <property type="molecule type" value="Genomic_DNA"/>
</dbReference>
<dbReference type="EC" id="3.1.26.-" evidence="6"/>
<comment type="similarity">
    <text evidence="6">Belongs to the MrnC RNase family.</text>
</comment>
<dbReference type="Pfam" id="PF00636">
    <property type="entry name" value="Ribonuclease_3"/>
    <property type="match status" value="1"/>
</dbReference>
<evidence type="ECO:0000256" key="1">
    <source>
        <dbReference type="ARBA" id="ARBA00022517"/>
    </source>
</evidence>
<feature type="domain" description="RNase III" evidence="7">
    <location>
        <begin position="1"/>
        <end position="144"/>
    </location>
</feature>
<dbReference type="GO" id="GO:0005737">
    <property type="term" value="C:cytoplasm"/>
    <property type="evidence" value="ECO:0007669"/>
    <property type="project" value="UniProtKB-SubCell"/>
</dbReference>
<keyword evidence="1 6" id="KW-0690">Ribosome biogenesis</keyword>
<protein>
    <recommendedName>
        <fullName evidence="6">Mini-ribonuclease 3</fullName>
        <shortName evidence="6">Mini-3</shortName>
        <shortName evidence="6">Mini-RNase 3</shortName>
        <ecNumber evidence="6">3.1.26.-</ecNumber>
    </recommendedName>
    <alternativeName>
        <fullName evidence="6">Mini-RNase III</fullName>
        <shortName evidence="6">Mini-III</shortName>
    </alternativeName>
</protein>
<comment type="caution">
    <text evidence="8">The sequence shown here is derived from an EMBL/GenBank/DDBJ whole genome shotgun (WGS) entry which is preliminary data.</text>
</comment>
<evidence type="ECO:0000256" key="2">
    <source>
        <dbReference type="ARBA" id="ARBA00022552"/>
    </source>
</evidence>
<dbReference type="AlphaFoldDB" id="A0AAE4JWZ1"/>
<evidence type="ECO:0000313" key="8">
    <source>
        <dbReference type="EMBL" id="MDS3861915.1"/>
    </source>
</evidence>
<name>A0AAE4JWZ1_9CYAN</name>
<dbReference type="GO" id="GO:0019843">
    <property type="term" value="F:rRNA binding"/>
    <property type="evidence" value="ECO:0007669"/>
    <property type="project" value="UniProtKB-UniRule"/>
</dbReference>
<dbReference type="Gene3D" id="1.10.1520.10">
    <property type="entry name" value="Ribonuclease III domain"/>
    <property type="match status" value="1"/>
</dbReference>
<keyword evidence="4 6" id="KW-0255">Endonuclease</keyword>
<dbReference type="Proteomes" id="UP001268256">
    <property type="component" value="Unassembled WGS sequence"/>
</dbReference>
<dbReference type="SMART" id="SM00535">
    <property type="entry name" value="RIBOc"/>
    <property type="match status" value="1"/>
</dbReference>
<dbReference type="PANTHER" id="PTHR34276:SF1">
    <property type="entry name" value="MINI-RIBONUCLEASE 3"/>
    <property type="match status" value="1"/>
</dbReference>
<keyword evidence="6" id="KW-0694">RNA-binding</keyword>
<comment type="subunit">
    <text evidence="6">Homodimer.</text>
</comment>
<comment type="cofactor">
    <cofactor evidence="6">
        <name>Mg(2+)</name>
        <dbReference type="ChEBI" id="CHEBI:18420"/>
    </cofactor>
</comment>
<keyword evidence="3 6" id="KW-0540">Nuclease</keyword>
<dbReference type="GO" id="GO:0004525">
    <property type="term" value="F:ribonuclease III activity"/>
    <property type="evidence" value="ECO:0007669"/>
    <property type="project" value="InterPro"/>
</dbReference>
<sequence>MTAFGHPLLIPGPDRQAFPNHYPTPALAYLGDSIYELFIRSLCLDPPRRIADYHRLVVEHVKAESQAKYLQNILVHLTPQELEIIRQGRNAATTGPKRVSAQIYQQATSLEALLGYLYISQPSRLTEILTLLQAEILLSDAATSAP</sequence>
<evidence type="ECO:0000256" key="5">
    <source>
        <dbReference type="ARBA" id="ARBA00022801"/>
    </source>
</evidence>
<dbReference type="InterPro" id="IPR000999">
    <property type="entry name" value="RNase_III_dom"/>
</dbReference>
<keyword evidence="6" id="KW-0460">Magnesium</keyword>
<organism evidence="8 9">
    <name type="scientific">Pseudocalidococcus azoricus BACA0444</name>
    <dbReference type="NCBI Taxonomy" id="2918990"/>
    <lineage>
        <taxon>Bacteria</taxon>
        <taxon>Bacillati</taxon>
        <taxon>Cyanobacteriota</taxon>
        <taxon>Cyanophyceae</taxon>
        <taxon>Acaryochloridales</taxon>
        <taxon>Thermosynechococcaceae</taxon>
        <taxon>Pseudocalidococcus</taxon>
        <taxon>Pseudocalidococcus azoricus</taxon>
    </lineage>
</organism>
<accession>A0AAE4JWZ1</accession>
<evidence type="ECO:0000313" key="9">
    <source>
        <dbReference type="Proteomes" id="UP001268256"/>
    </source>
</evidence>
<dbReference type="HAMAP" id="MF_01468">
    <property type="entry name" value="RNase_Mini_III"/>
    <property type="match status" value="1"/>
</dbReference>
<dbReference type="SUPFAM" id="SSF69065">
    <property type="entry name" value="RNase III domain-like"/>
    <property type="match status" value="1"/>
</dbReference>
<gene>
    <name evidence="6" type="primary">mrnC</name>
    <name evidence="8" type="ORF">RIF25_14005</name>
</gene>
<keyword evidence="9" id="KW-1185">Reference proteome</keyword>
<evidence type="ECO:0000256" key="4">
    <source>
        <dbReference type="ARBA" id="ARBA00022759"/>
    </source>
</evidence>
<evidence type="ECO:0000256" key="3">
    <source>
        <dbReference type="ARBA" id="ARBA00022722"/>
    </source>
</evidence>
<dbReference type="PANTHER" id="PTHR34276">
    <property type="entry name" value="MINI-RIBONUCLEASE 3"/>
    <property type="match status" value="1"/>
</dbReference>